<evidence type="ECO:0000256" key="10">
    <source>
        <dbReference type="RuleBase" id="RU000304"/>
    </source>
</evidence>
<keyword evidence="2 10" id="KW-0723">Serine/threonine-protein kinase</keyword>
<dbReference type="PROSITE" id="PS51285">
    <property type="entry name" value="AGC_KINASE_CTER"/>
    <property type="match status" value="1"/>
</dbReference>
<evidence type="ECO:0000256" key="2">
    <source>
        <dbReference type="ARBA" id="ARBA00022527"/>
    </source>
</evidence>
<feature type="domain" description="AGC-kinase C-terminal" evidence="13">
    <location>
        <begin position="442"/>
        <end position="496"/>
    </location>
</feature>
<dbReference type="GO" id="GO:0005634">
    <property type="term" value="C:nucleus"/>
    <property type="evidence" value="ECO:0007669"/>
    <property type="project" value="TreeGrafter"/>
</dbReference>
<feature type="compositionally biased region" description="Low complexity" evidence="11">
    <location>
        <begin position="80"/>
        <end position="107"/>
    </location>
</feature>
<dbReference type="SUPFAM" id="SSF56112">
    <property type="entry name" value="Protein kinase-like (PK-like)"/>
    <property type="match status" value="1"/>
</dbReference>
<dbReference type="CDD" id="cd05580">
    <property type="entry name" value="STKc_PKA_like"/>
    <property type="match status" value="1"/>
</dbReference>
<feature type="binding site" evidence="9">
    <location>
        <position position="216"/>
    </location>
    <ligand>
        <name>ATP</name>
        <dbReference type="ChEBI" id="CHEBI:30616"/>
    </ligand>
</feature>
<feature type="region of interest" description="Disordered" evidence="11">
    <location>
        <begin position="1"/>
        <end position="35"/>
    </location>
</feature>
<keyword evidence="4 9" id="KW-0547">Nucleotide-binding</keyword>
<dbReference type="InterPro" id="IPR008271">
    <property type="entry name" value="Ser/Thr_kinase_AS"/>
</dbReference>
<feature type="domain" description="Protein kinase" evidence="12">
    <location>
        <begin position="187"/>
        <end position="441"/>
    </location>
</feature>
<evidence type="ECO:0000313" key="14">
    <source>
        <dbReference type="EMBL" id="KAJ3175613.1"/>
    </source>
</evidence>
<accession>A0AAD5XNQ2</accession>
<comment type="catalytic activity">
    <reaction evidence="8">
        <text>L-seryl-[protein] + ATP = O-phospho-L-seryl-[protein] + ADP + H(+)</text>
        <dbReference type="Rhea" id="RHEA:17989"/>
        <dbReference type="Rhea" id="RHEA-COMP:9863"/>
        <dbReference type="Rhea" id="RHEA-COMP:11604"/>
        <dbReference type="ChEBI" id="CHEBI:15378"/>
        <dbReference type="ChEBI" id="CHEBI:29999"/>
        <dbReference type="ChEBI" id="CHEBI:30616"/>
        <dbReference type="ChEBI" id="CHEBI:83421"/>
        <dbReference type="ChEBI" id="CHEBI:456216"/>
        <dbReference type="EC" id="2.7.11.11"/>
    </reaction>
</comment>
<dbReference type="PANTHER" id="PTHR24353:SF153">
    <property type="entry name" value="CAMP-DEPENDENT PROTEIN KINASE CATALYTIC SUBUNIT 1"/>
    <property type="match status" value="1"/>
</dbReference>
<comment type="similarity">
    <text evidence="10">Belongs to the protein kinase superfamily.</text>
</comment>
<dbReference type="InterPro" id="IPR011009">
    <property type="entry name" value="Kinase-like_dom_sf"/>
</dbReference>
<reference evidence="14" key="1">
    <citation type="submission" date="2020-05" db="EMBL/GenBank/DDBJ databases">
        <title>Phylogenomic resolution of chytrid fungi.</title>
        <authorList>
            <person name="Stajich J.E."/>
            <person name="Amses K."/>
            <person name="Simmons R."/>
            <person name="Seto K."/>
            <person name="Myers J."/>
            <person name="Bonds A."/>
            <person name="Quandt C.A."/>
            <person name="Barry K."/>
            <person name="Liu P."/>
            <person name="Grigoriev I."/>
            <person name="Longcore J.E."/>
            <person name="James T.Y."/>
        </authorList>
    </citation>
    <scope>NUCLEOTIDE SEQUENCE</scope>
    <source>
        <strain evidence="14">JEL0379</strain>
    </source>
</reference>
<evidence type="ECO:0000256" key="9">
    <source>
        <dbReference type="PROSITE-ProRule" id="PRU10141"/>
    </source>
</evidence>
<dbReference type="SMART" id="SM00133">
    <property type="entry name" value="S_TK_X"/>
    <property type="match status" value="1"/>
</dbReference>
<proteinExistence type="inferred from homology"/>
<keyword evidence="5 14" id="KW-0418">Kinase</keyword>
<evidence type="ECO:0000256" key="4">
    <source>
        <dbReference type="ARBA" id="ARBA00022741"/>
    </source>
</evidence>
<dbReference type="Gene3D" id="1.10.510.10">
    <property type="entry name" value="Transferase(Phosphotransferase) domain 1"/>
    <property type="match status" value="1"/>
</dbReference>
<name>A0AAD5XNQ2_9FUNG</name>
<dbReference type="InterPro" id="IPR000961">
    <property type="entry name" value="AGC-kinase_C"/>
</dbReference>
<dbReference type="PROSITE" id="PS50011">
    <property type="entry name" value="PROTEIN_KINASE_DOM"/>
    <property type="match status" value="1"/>
</dbReference>
<evidence type="ECO:0000259" key="12">
    <source>
        <dbReference type="PROSITE" id="PS50011"/>
    </source>
</evidence>
<keyword evidence="3" id="KW-0808">Transferase</keyword>
<dbReference type="EC" id="2.7.11.11" evidence="1"/>
<comment type="caution">
    <text evidence="14">The sequence shown here is derived from an EMBL/GenBank/DDBJ whole genome shotgun (WGS) entry which is preliminary data.</text>
</comment>
<evidence type="ECO:0000256" key="6">
    <source>
        <dbReference type="ARBA" id="ARBA00022840"/>
    </source>
</evidence>
<gene>
    <name evidence="14" type="primary">PKA1_4</name>
    <name evidence="14" type="ORF">HDU87_006111</name>
</gene>
<organism evidence="14 15">
    <name type="scientific">Geranomyces variabilis</name>
    <dbReference type="NCBI Taxonomy" id="109894"/>
    <lineage>
        <taxon>Eukaryota</taxon>
        <taxon>Fungi</taxon>
        <taxon>Fungi incertae sedis</taxon>
        <taxon>Chytridiomycota</taxon>
        <taxon>Chytridiomycota incertae sedis</taxon>
        <taxon>Chytridiomycetes</taxon>
        <taxon>Spizellomycetales</taxon>
        <taxon>Powellomycetaceae</taxon>
        <taxon>Geranomyces</taxon>
    </lineage>
</organism>
<dbReference type="EMBL" id="JADGJQ010000050">
    <property type="protein sequence ID" value="KAJ3175613.1"/>
    <property type="molecule type" value="Genomic_DNA"/>
</dbReference>
<dbReference type="AlphaFoldDB" id="A0AAD5XNQ2"/>
<dbReference type="Pfam" id="PF00069">
    <property type="entry name" value="Pkinase"/>
    <property type="match status" value="1"/>
</dbReference>
<feature type="region of interest" description="Disordered" evidence="11">
    <location>
        <begin position="80"/>
        <end position="177"/>
    </location>
</feature>
<protein>
    <recommendedName>
        <fullName evidence="1">cAMP-dependent protein kinase</fullName>
        <ecNumber evidence="1">2.7.11.11</ecNumber>
    </recommendedName>
</protein>
<evidence type="ECO:0000256" key="3">
    <source>
        <dbReference type="ARBA" id="ARBA00022679"/>
    </source>
</evidence>
<evidence type="ECO:0000313" key="15">
    <source>
        <dbReference type="Proteomes" id="UP001212152"/>
    </source>
</evidence>
<dbReference type="PANTHER" id="PTHR24353">
    <property type="entry name" value="CYCLIC NUCLEOTIDE-DEPENDENT PROTEIN KINASE"/>
    <property type="match status" value="1"/>
</dbReference>
<dbReference type="Proteomes" id="UP001212152">
    <property type="component" value="Unassembled WGS sequence"/>
</dbReference>
<evidence type="ECO:0000256" key="7">
    <source>
        <dbReference type="ARBA" id="ARBA00047292"/>
    </source>
</evidence>
<dbReference type="SMART" id="SM00220">
    <property type="entry name" value="S_TKc"/>
    <property type="match status" value="1"/>
</dbReference>
<feature type="compositionally biased region" description="Low complexity" evidence="11">
    <location>
        <begin position="22"/>
        <end position="35"/>
    </location>
</feature>
<dbReference type="FunFam" id="1.10.510.10:FF:000005">
    <property type="entry name" value="cAMP-dependent protein kinase catalytic subunit alpha"/>
    <property type="match status" value="1"/>
</dbReference>
<dbReference type="FunFam" id="3.30.200.20:FF:000005">
    <property type="entry name" value="cAMP-dependent protein kinase catalytic subunit"/>
    <property type="match status" value="1"/>
</dbReference>
<dbReference type="InterPro" id="IPR000719">
    <property type="entry name" value="Prot_kinase_dom"/>
</dbReference>
<sequence>MSFIKKLTGTGTSKSNLFSKSGSAVAPATTTATGGADAAHLAKEAVAASSSPLSPNSQAPVAATLNTPAPVAAGISAAPVAASTPAQQQQQQQQQQPQQVQKPATVTAPMSSGVAPMDLDVPNKQWEGSVTSPPAAITRPPAPATATQSSSATATTSQQQQHHHHLPAVSGAKPMGGARPKFSLTDFQLDRTLGTGSFGRVHLVRLRSTGKYYAMKVLKKTEIVKMKQVEHTVNEKNILEMLDFPFLVSMLGTFQDYANLYFVMEYVQGGELFSYLRRCGRFPNHVARFYAAQVVMAFEHLHAKDIIYRDLKPENLLIDAKGNIKITDFGFAKHVPDVTWTLCGTPDYLAPEIIQSRGYGRAVDWWALGVLIYEMLAGHPPFYDEDHFKLYEKILACKPKFPTHFDPAAKDLVKRLLSADLTKRYGNLKGGVNDIKKHKWFAGVDWEKLKNLGIQAPYAPPVKSDGDTSNFDPYPEDHEPYGIVCADPYREKFRDF</sequence>
<evidence type="ECO:0000256" key="11">
    <source>
        <dbReference type="SAM" id="MobiDB-lite"/>
    </source>
</evidence>
<evidence type="ECO:0000256" key="8">
    <source>
        <dbReference type="ARBA" id="ARBA00047454"/>
    </source>
</evidence>
<dbReference type="PROSITE" id="PS00108">
    <property type="entry name" value="PROTEIN_KINASE_ST"/>
    <property type="match status" value="1"/>
</dbReference>
<evidence type="ECO:0000256" key="1">
    <source>
        <dbReference type="ARBA" id="ARBA00012444"/>
    </source>
</evidence>
<dbReference type="GO" id="GO:0005952">
    <property type="term" value="C:cAMP-dependent protein kinase complex"/>
    <property type="evidence" value="ECO:0007669"/>
    <property type="project" value="TreeGrafter"/>
</dbReference>
<dbReference type="GO" id="GO:0004691">
    <property type="term" value="F:cAMP-dependent protein kinase activity"/>
    <property type="evidence" value="ECO:0007669"/>
    <property type="project" value="UniProtKB-EC"/>
</dbReference>
<dbReference type="PROSITE" id="PS00107">
    <property type="entry name" value="PROTEIN_KINASE_ATP"/>
    <property type="match status" value="1"/>
</dbReference>
<feature type="compositionally biased region" description="Polar residues" evidence="11">
    <location>
        <begin position="9"/>
        <end position="21"/>
    </location>
</feature>
<dbReference type="GO" id="GO:0005829">
    <property type="term" value="C:cytosol"/>
    <property type="evidence" value="ECO:0007669"/>
    <property type="project" value="TreeGrafter"/>
</dbReference>
<dbReference type="GO" id="GO:0005524">
    <property type="term" value="F:ATP binding"/>
    <property type="evidence" value="ECO:0007669"/>
    <property type="project" value="UniProtKB-UniRule"/>
</dbReference>
<comment type="catalytic activity">
    <reaction evidence="7">
        <text>L-threonyl-[protein] + ATP = O-phospho-L-threonyl-[protein] + ADP + H(+)</text>
        <dbReference type="Rhea" id="RHEA:46608"/>
        <dbReference type="Rhea" id="RHEA-COMP:11060"/>
        <dbReference type="Rhea" id="RHEA-COMP:11605"/>
        <dbReference type="ChEBI" id="CHEBI:15378"/>
        <dbReference type="ChEBI" id="CHEBI:30013"/>
        <dbReference type="ChEBI" id="CHEBI:30616"/>
        <dbReference type="ChEBI" id="CHEBI:61977"/>
        <dbReference type="ChEBI" id="CHEBI:456216"/>
        <dbReference type="EC" id="2.7.11.11"/>
    </reaction>
</comment>
<feature type="compositionally biased region" description="Low complexity" evidence="11">
    <location>
        <begin position="131"/>
        <end position="160"/>
    </location>
</feature>
<keyword evidence="6 9" id="KW-0067">ATP-binding</keyword>
<keyword evidence="15" id="KW-1185">Reference proteome</keyword>
<dbReference type="InterPro" id="IPR017441">
    <property type="entry name" value="Protein_kinase_ATP_BS"/>
</dbReference>
<evidence type="ECO:0000259" key="13">
    <source>
        <dbReference type="PROSITE" id="PS51285"/>
    </source>
</evidence>
<evidence type="ECO:0000256" key="5">
    <source>
        <dbReference type="ARBA" id="ARBA00022777"/>
    </source>
</evidence>
<dbReference type="Gene3D" id="3.30.200.20">
    <property type="entry name" value="Phosphorylase Kinase, domain 1"/>
    <property type="match status" value="1"/>
</dbReference>